<dbReference type="RefSeq" id="WP_089201531.1">
    <property type="nucleotide sequence ID" value="NZ_NHRJ02000017.1"/>
</dbReference>
<dbReference type="SMART" id="SM00226">
    <property type="entry name" value="LMWPc"/>
    <property type="match status" value="1"/>
</dbReference>
<dbReference type="PANTHER" id="PTHR11717">
    <property type="entry name" value="LOW MOLECULAR WEIGHT PROTEIN TYROSINE PHOSPHATASE"/>
    <property type="match status" value="1"/>
</dbReference>
<dbReference type="PRINTS" id="PR00719">
    <property type="entry name" value="LMWPTPASE"/>
</dbReference>
<evidence type="ECO:0000259" key="5">
    <source>
        <dbReference type="SMART" id="SM00226"/>
    </source>
</evidence>
<organism evidence="6 7">
    <name type="scientific">Paenibacillus xerothermodurans</name>
    <dbReference type="NCBI Taxonomy" id="1977292"/>
    <lineage>
        <taxon>Bacteria</taxon>
        <taxon>Bacillati</taxon>
        <taxon>Bacillota</taxon>
        <taxon>Bacilli</taxon>
        <taxon>Bacillales</taxon>
        <taxon>Paenibacillaceae</taxon>
        <taxon>Paenibacillus</taxon>
    </lineage>
</organism>
<evidence type="ECO:0000256" key="2">
    <source>
        <dbReference type="ARBA" id="ARBA00022801"/>
    </source>
</evidence>
<dbReference type="InterPro" id="IPR036196">
    <property type="entry name" value="Ptyr_pPase_sf"/>
</dbReference>
<dbReference type="EMBL" id="NHRJ02000017">
    <property type="protein sequence ID" value="PZE19439.1"/>
    <property type="molecule type" value="Genomic_DNA"/>
</dbReference>
<reference evidence="6" key="1">
    <citation type="submission" date="2018-06" db="EMBL/GenBank/DDBJ databases">
        <title>Paenibacillus xerothermodurans sp. nov. an extremely dry heat resistant spore forming bacterium isolated from the soil of Cape Canaveral, Florida.</title>
        <authorList>
            <person name="Seuylemezian A."/>
            <person name="Kaur N."/>
            <person name="Patil P."/>
            <person name="Patil P."/>
            <person name="Mayilraj S."/>
            <person name="Vaishampayan P."/>
        </authorList>
    </citation>
    <scope>NUCLEOTIDE SEQUENCE [LARGE SCALE GENOMIC DNA]</scope>
    <source>
        <strain evidence="6">ATCC 27380</strain>
    </source>
</reference>
<feature type="active site" description="Nucleophile" evidence="4">
    <location>
        <position position="8"/>
    </location>
</feature>
<dbReference type="PANTHER" id="PTHR11717:SF31">
    <property type="entry name" value="LOW MOLECULAR WEIGHT PROTEIN-TYROSINE-PHOSPHATASE ETP-RELATED"/>
    <property type="match status" value="1"/>
</dbReference>
<sequence>MNRILFVCTGNTCRSPMAEGILRRMLKEQGLNHVEVRSAGVAAMDGAPVSGHAAAVLQEKGCSRDMRSTALTANLLNWADVVLTMTSAHKQNAIQQFPHSVEKIFTLKEFVEDDPKTLQRLAELGKLVADVELKRALSQPITNEERARIRSLERELPDYDIADPYGGPMFLYRECAQDIENCLQKLVRKLKA</sequence>
<dbReference type="CDD" id="cd16344">
    <property type="entry name" value="LMWPAP"/>
    <property type="match status" value="1"/>
</dbReference>
<dbReference type="InterPro" id="IPR023485">
    <property type="entry name" value="Ptyr_pPase"/>
</dbReference>
<dbReference type="Gene3D" id="3.40.50.2300">
    <property type="match status" value="1"/>
</dbReference>
<keyword evidence="2" id="KW-0378">Hydrolase</keyword>
<feature type="domain" description="Phosphotyrosine protein phosphatase I" evidence="5">
    <location>
        <begin position="2"/>
        <end position="189"/>
    </location>
</feature>
<accession>A0A2W1N3W2</accession>
<gene>
    <name evidence="6" type="ORF">CBW46_018785</name>
</gene>
<proteinExistence type="inferred from homology"/>
<name>A0A2W1N3W2_PAEXE</name>
<keyword evidence="7" id="KW-1185">Reference proteome</keyword>
<dbReference type="Pfam" id="PF01451">
    <property type="entry name" value="LMWPc"/>
    <property type="match status" value="1"/>
</dbReference>
<evidence type="ECO:0000256" key="3">
    <source>
        <dbReference type="ARBA" id="ARBA00022912"/>
    </source>
</evidence>
<dbReference type="OrthoDB" id="9784339at2"/>
<protein>
    <submittedName>
        <fullName evidence="6">Low molecular weight protein arginine phosphatase</fullName>
    </submittedName>
</protein>
<dbReference type="AlphaFoldDB" id="A0A2W1N3W2"/>
<dbReference type="GO" id="GO:0004725">
    <property type="term" value="F:protein tyrosine phosphatase activity"/>
    <property type="evidence" value="ECO:0007669"/>
    <property type="project" value="InterPro"/>
</dbReference>
<dbReference type="InterPro" id="IPR017867">
    <property type="entry name" value="Tyr_phospatase_low_mol_wt"/>
</dbReference>
<dbReference type="SUPFAM" id="SSF52788">
    <property type="entry name" value="Phosphotyrosine protein phosphatases I"/>
    <property type="match status" value="1"/>
</dbReference>
<comment type="caution">
    <text evidence="6">The sequence shown here is derived from an EMBL/GenBank/DDBJ whole genome shotgun (WGS) entry which is preliminary data.</text>
</comment>
<keyword evidence="3" id="KW-0904">Protein phosphatase</keyword>
<dbReference type="Proteomes" id="UP000214746">
    <property type="component" value="Unassembled WGS sequence"/>
</dbReference>
<evidence type="ECO:0000256" key="1">
    <source>
        <dbReference type="ARBA" id="ARBA00011063"/>
    </source>
</evidence>
<feature type="active site" evidence="4">
    <location>
        <position position="14"/>
    </location>
</feature>
<evidence type="ECO:0000256" key="4">
    <source>
        <dbReference type="PIRSR" id="PIRSR617867-1"/>
    </source>
</evidence>
<evidence type="ECO:0000313" key="6">
    <source>
        <dbReference type="EMBL" id="PZE19439.1"/>
    </source>
</evidence>
<comment type="similarity">
    <text evidence="1">Belongs to the low molecular weight phosphotyrosine protein phosphatase family.</text>
</comment>
<dbReference type="InterPro" id="IPR050438">
    <property type="entry name" value="LMW_PTPase"/>
</dbReference>
<evidence type="ECO:0000313" key="7">
    <source>
        <dbReference type="Proteomes" id="UP000214746"/>
    </source>
</evidence>